<dbReference type="EMBL" id="DTAD01000040">
    <property type="protein sequence ID" value="HGN90319.1"/>
    <property type="molecule type" value="Genomic_DNA"/>
</dbReference>
<dbReference type="EMBL" id="DRXG01000046">
    <property type="protein sequence ID" value="HHN52143.1"/>
    <property type="molecule type" value="Genomic_DNA"/>
</dbReference>
<dbReference type="InterPro" id="IPR007029">
    <property type="entry name" value="YHS_dom"/>
</dbReference>
<evidence type="ECO:0000313" key="2">
    <source>
        <dbReference type="EMBL" id="HGL41582.1"/>
    </source>
</evidence>
<gene>
    <name evidence="4" type="ORF">ENM30_02390</name>
    <name evidence="3" type="ORF">ENT82_04225</name>
    <name evidence="2" type="ORF">ENU43_07980</name>
</gene>
<evidence type="ECO:0000313" key="3">
    <source>
        <dbReference type="EMBL" id="HGN90319.1"/>
    </source>
</evidence>
<dbReference type="Pfam" id="PF04945">
    <property type="entry name" value="YHS"/>
    <property type="match status" value="1"/>
</dbReference>
<reference evidence="3" key="1">
    <citation type="journal article" date="2020" name="mSystems">
        <title>Genome- and Community-Level Interaction Insights into Carbon Utilization and Element Cycling Functions of Hydrothermarchaeota in Hydrothermal Sediment.</title>
        <authorList>
            <person name="Zhou Z."/>
            <person name="Liu Y."/>
            <person name="Xu W."/>
            <person name="Pan J."/>
            <person name="Luo Z.H."/>
            <person name="Li M."/>
        </authorList>
    </citation>
    <scope>NUCLEOTIDE SEQUENCE [LARGE SCALE GENOMIC DNA]</scope>
    <source>
        <strain evidence="4">SpSt-1073</strain>
        <strain evidence="3">SpSt-613</strain>
        <strain evidence="2">SpSt-669</strain>
    </source>
</reference>
<dbReference type="SMART" id="SM00746">
    <property type="entry name" value="TRASH"/>
    <property type="match status" value="1"/>
</dbReference>
<sequence>MAGKVVDPVCGMEVDPATARYKSEHGGRVFYFCAEGCKREFEKDPHKYMKEAHSH</sequence>
<name>A0A7C4E031_CALS0</name>
<evidence type="ECO:0000259" key="1">
    <source>
        <dbReference type="SMART" id="SM00746"/>
    </source>
</evidence>
<protein>
    <submittedName>
        <fullName evidence="3">YHS domain-containing protein</fullName>
    </submittedName>
</protein>
<accession>A0A7C4E031</accession>
<comment type="caution">
    <text evidence="3">The sequence shown here is derived from an EMBL/GenBank/DDBJ whole genome shotgun (WGS) entry which is preliminary data.</text>
</comment>
<dbReference type="InterPro" id="IPR011017">
    <property type="entry name" value="TRASH_dom"/>
</dbReference>
<organism evidence="3">
    <name type="scientific">Caldiarchaeum subterraneum</name>
    <dbReference type="NCBI Taxonomy" id="311458"/>
    <lineage>
        <taxon>Archaea</taxon>
        <taxon>Nitrososphaerota</taxon>
        <taxon>Candidatus Caldarchaeales</taxon>
        <taxon>Candidatus Caldarchaeaceae</taxon>
        <taxon>Candidatus Caldarchaeum</taxon>
    </lineage>
</organism>
<dbReference type="EMBL" id="DTCM01000095">
    <property type="protein sequence ID" value="HGL41582.1"/>
    <property type="molecule type" value="Genomic_DNA"/>
</dbReference>
<dbReference type="Gene3D" id="1.10.620.20">
    <property type="entry name" value="Ribonucleotide Reductase, subunit A"/>
    <property type="match status" value="1"/>
</dbReference>
<evidence type="ECO:0000313" key="4">
    <source>
        <dbReference type="EMBL" id="HHN52143.1"/>
    </source>
</evidence>
<dbReference type="AlphaFoldDB" id="A0A7C4E031"/>
<feature type="domain" description="TRASH" evidence="1">
    <location>
        <begin position="7"/>
        <end position="45"/>
    </location>
</feature>
<dbReference type="InterPro" id="IPR009078">
    <property type="entry name" value="Ferritin-like_SF"/>
</dbReference>
<proteinExistence type="predicted"/>
<dbReference type="SUPFAM" id="SSF47240">
    <property type="entry name" value="Ferritin-like"/>
    <property type="match status" value="1"/>
</dbReference>
<dbReference type="InterPro" id="IPR012348">
    <property type="entry name" value="RNR-like"/>
</dbReference>
<dbReference type="GO" id="GO:0016491">
    <property type="term" value="F:oxidoreductase activity"/>
    <property type="evidence" value="ECO:0007669"/>
    <property type="project" value="InterPro"/>
</dbReference>